<dbReference type="SUPFAM" id="SSF53850">
    <property type="entry name" value="Periplasmic binding protein-like II"/>
    <property type="match status" value="1"/>
</dbReference>
<dbReference type="Pfam" id="PF09084">
    <property type="entry name" value="NMT1"/>
    <property type="match status" value="1"/>
</dbReference>
<keyword evidence="9" id="KW-0408">Iron</keyword>
<evidence type="ECO:0000256" key="4">
    <source>
        <dbReference type="ARBA" id="ARBA00011738"/>
    </source>
</evidence>
<comment type="subunit">
    <text evidence="4">Homodimer.</text>
</comment>
<keyword evidence="6" id="KW-0479">Metal-binding</keyword>
<accession>A0A6J7AT29</accession>
<dbReference type="InterPro" id="IPR027939">
    <property type="entry name" value="NMT1/THI5"/>
</dbReference>
<name>A0A6J7AT29_9ZZZZ</name>
<evidence type="ECO:0000256" key="7">
    <source>
        <dbReference type="ARBA" id="ARBA00022898"/>
    </source>
</evidence>
<protein>
    <recommendedName>
        <fullName evidence="10">Thiamine pyrimidine synthase</fullName>
    </recommendedName>
</protein>
<dbReference type="EMBL" id="CAFAAV010000352">
    <property type="protein sequence ID" value="CAB4835957.1"/>
    <property type="molecule type" value="Genomic_DNA"/>
</dbReference>
<evidence type="ECO:0000256" key="6">
    <source>
        <dbReference type="ARBA" id="ARBA00022723"/>
    </source>
</evidence>
<evidence type="ECO:0000256" key="9">
    <source>
        <dbReference type="ARBA" id="ARBA00023004"/>
    </source>
</evidence>
<comment type="function">
    <text evidence="1">Responsible for the formation of the pyrimidine heterocycle in the thiamine biosynthesis pathway. Catalyzes the formation of hydroxymethylpyrimidine phosphate (HMP-P) from histidine and pyridoxal phosphate (PLP). The protein uses PLP and the active site histidine to form HMP-P, generating an inactive enzyme. The enzyme can only undergo a single turnover, which suggests it is a suicide enzyme.</text>
</comment>
<dbReference type="Gene3D" id="3.40.190.10">
    <property type="entry name" value="Periplasmic binding protein-like II"/>
    <property type="match status" value="2"/>
</dbReference>
<comment type="pathway">
    <text evidence="2">Cofactor biosynthesis; thiamine diphosphate biosynthesis.</text>
</comment>
<evidence type="ECO:0000256" key="2">
    <source>
        <dbReference type="ARBA" id="ARBA00004948"/>
    </source>
</evidence>
<dbReference type="PANTHER" id="PTHR31528">
    <property type="entry name" value="4-AMINO-5-HYDROXYMETHYL-2-METHYLPYRIMIDINE PHOSPHATE SYNTHASE THI11-RELATED"/>
    <property type="match status" value="1"/>
</dbReference>
<evidence type="ECO:0000256" key="1">
    <source>
        <dbReference type="ARBA" id="ARBA00003469"/>
    </source>
</evidence>
<dbReference type="InterPro" id="IPR015168">
    <property type="entry name" value="SsuA/THI5"/>
</dbReference>
<proteinExistence type="inferred from homology"/>
<feature type="domain" description="SsuA/THI5-like" evidence="12">
    <location>
        <begin position="41"/>
        <end position="246"/>
    </location>
</feature>
<evidence type="ECO:0000313" key="13">
    <source>
        <dbReference type="EMBL" id="CAB4835957.1"/>
    </source>
</evidence>
<dbReference type="GO" id="GO:0046872">
    <property type="term" value="F:metal ion binding"/>
    <property type="evidence" value="ECO:0007669"/>
    <property type="project" value="UniProtKB-KW"/>
</dbReference>
<reference evidence="13" key="1">
    <citation type="submission" date="2020-05" db="EMBL/GenBank/DDBJ databases">
        <authorList>
            <person name="Chiriac C."/>
            <person name="Salcher M."/>
            <person name="Ghai R."/>
            <person name="Kavagutti S V."/>
        </authorList>
    </citation>
    <scope>NUCLEOTIDE SEQUENCE</scope>
</reference>
<dbReference type="PANTHER" id="PTHR31528:SF1">
    <property type="entry name" value="4-AMINO-5-HYDROXYMETHYL-2-METHYLPYRIMIDINE PHOSPHATE SYNTHASE THI11-RELATED"/>
    <property type="match status" value="1"/>
</dbReference>
<sequence>MVPEVTADAPFPAARCEANKAAGVITYLSSFDFAASASIVDVVMASTAHYYEAMCLDVVYKPSFSVDNYPLVAANEVQFSSGGSFSEMVDFAGANDAGFVALAVEGRTGIDTLITKDGAVPTLADIKGKKIGVKGAITPSVKAMLAKQGLVEGTDYNTVLLDGFDPTVHIEVPDIVGFPGYKSNEPNQLTAAGIKFKAYDPADFAIPGSFGILYTNQQFLTEHPSAAQDFMRATMRGLADALADPTLAATTCVDLINSLGNTLHLSADGELARWNVESKLVADSATVDAPLGLPLIDQLTAEVTAYAAIGLFNGVVPMIDTLVDASVLAGIYDKGTLIWPKV</sequence>
<keyword evidence="5" id="KW-0808">Transferase</keyword>
<evidence type="ECO:0000256" key="3">
    <source>
        <dbReference type="ARBA" id="ARBA00009406"/>
    </source>
</evidence>
<keyword evidence="7" id="KW-0663">Pyridoxal phosphate</keyword>
<evidence type="ECO:0000256" key="8">
    <source>
        <dbReference type="ARBA" id="ARBA00022977"/>
    </source>
</evidence>
<evidence type="ECO:0000256" key="10">
    <source>
        <dbReference type="ARBA" id="ARBA00033171"/>
    </source>
</evidence>
<evidence type="ECO:0000256" key="5">
    <source>
        <dbReference type="ARBA" id="ARBA00022679"/>
    </source>
</evidence>
<dbReference type="AlphaFoldDB" id="A0A6J7AT29"/>
<dbReference type="GO" id="GO:0016740">
    <property type="term" value="F:transferase activity"/>
    <property type="evidence" value="ECO:0007669"/>
    <property type="project" value="UniProtKB-KW"/>
</dbReference>
<comment type="similarity">
    <text evidence="3">Belongs to the NMT1/THI5 family.</text>
</comment>
<gene>
    <name evidence="13" type="ORF">UFOPK3099_02947</name>
</gene>
<keyword evidence="8" id="KW-0784">Thiamine biosynthesis</keyword>
<evidence type="ECO:0000256" key="11">
    <source>
        <dbReference type="ARBA" id="ARBA00048179"/>
    </source>
</evidence>
<evidence type="ECO:0000259" key="12">
    <source>
        <dbReference type="Pfam" id="PF09084"/>
    </source>
</evidence>
<dbReference type="GO" id="GO:0009228">
    <property type="term" value="P:thiamine biosynthetic process"/>
    <property type="evidence" value="ECO:0007669"/>
    <property type="project" value="UniProtKB-KW"/>
</dbReference>
<comment type="catalytic activity">
    <reaction evidence="11">
        <text>N(6)-(pyridoxal phosphate)-L-lysyl-[4-amino-5-hydroxymethyl-2-methylpyrimidine phosphate synthase] + L-histidyl-[4-amino-5-hydroxymethyl-2-methylpyrimidine phosphate synthase] + 2 Fe(3+) + 4 H2O = L-lysyl-[4-amino-5-hydroxymethyl-2-methylpyrimidine phosphate synthase] + (2S)-2-amino-5-hydroxy-4-oxopentanoyl-[4-amino-5-hydroxymethyl-2-methylpyrimidine phosphate synthase] + 4-amino-2-methyl-5-(phosphooxymethyl)pyrimidine + 3-oxopropanoate + 2 Fe(2+) + 2 H(+)</text>
        <dbReference type="Rhea" id="RHEA:65756"/>
        <dbReference type="Rhea" id="RHEA-COMP:16892"/>
        <dbReference type="Rhea" id="RHEA-COMP:16893"/>
        <dbReference type="Rhea" id="RHEA-COMP:16894"/>
        <dbReference type="Rhea" id="RHEA-COMP:16895"/>
        <dbReference type="ChEBI" id="CHEBI:15377"/>
        <dbReference type="ChEBI" id="CHEBI:15378"/>
        <dbReference type="ChEBI" id="CHEBI:29033"/>
        <dbReference type="ChEBI" id="CHEBI:29034"/>
        <dbReference type="ChEBI" id="CHEBI:29969"/>
        <dbReference type="ChEBI" id="CHEBI:29979"/>
        <dbReference type="ChEBI" id="CHEBI:33190"/>
        <dbReference type="ChEBI" id="CHEBI:58354"/>
        <dbReference type="ChEBI" id="CHEBI:143915"/>
        <dbReference type="ChEBI" id="CHEBI:157692"/>
    </reaction>
    <physiologicalReaction direction="left-to-right" evidence="11">
        <dbReference type="Rhea" id="RHEA:65757"/>
    </physiologicalReaction>
</comment>
<organism evidence="13">
    <name type="scientific">freshwater metagenome</name>
    <dbReference type="NCBI Taxonomy" id="449393"/>
    <lineage>
        <taxon>unclassified sequences</taxon>
        <taxon>metagenomes</taxon>
        <taxon>ecological metagenomes</taxon>
    </lineage>
</organism>